<dbReference type="AlphaFoldDB" id="A0A4V1IR59"/>
<dbReference type="GO" id="GO:0071013">
    <property type="term" value="C:catalytic step 2 spliceosome"/>
    <property type="evidence" value="ECO:0007669"/>
    <property type="project" value="InterPro"/>
</dbReference>
<dbReference type="GO" id="GO:0003729">
    <property type="term" value="F:mRNA binding"/>
    <property type="evidence" value="ECO:0007669"/>
    <property type="project" value="TreeGrafter"/>
</dbReference>
<feature type="region of interest" description="Disordered" evidence="1">
    <location>
        <begin position="1"/>
        <end position="43"/>
    </location>
</feature>
<feature type="region of interest" description="Disordered" evidence="1">
    <location>
        <begin position="65"/>
        <end position="92"/>
    </location>
</feature>
<protein>
    <submittedName>
        <fullName evidence="2">Uncharacterized protein</fullName>
    </submittedName>
</protein>
<feature type="compositionally biased region" description="Polar residues" evidence="1">
    <location>
        <begin position="27"/>
        <end position="43"/>
    </location>
</feature>
<feature type="non-terminal residue" evidence="2">
    <location>
        <position position="197"/>
    </location>
</feature>
<dbReference type="EMBL" id="KZ996398">
    <property type="protein sequence ID" value="RKO88917.1"/>
    <property type="molecule type" value="Genomic_DNA"/>
</dbReference>
<reference evidence="3" key="1">
    <citation type="journal article" date="2018" name="Nat. Microbiol.">
        <title>Leveraging single-cell genomics to expand the fungal tree of life.</title>
        <authorList>
            <person name="Ahrendt S.R."/>
            <person name="Quandt C.A."/>
            <person name="Ciobanu D."/>
            <person name="Clum A."/>
            <person name="Salamov A."/>
            <person name="Andreopoulos B."/>
            <person name="Cheng J.F."/>
            <person name="Woyke T."/>
            <person name="Pelin A."/>
            <person name="Henrissat B."/>
            <person name="Reynolds N.K."/>
            <person name="Benny G.L."/>
            <person name="Smith M.E."/>
            <person name="James T.Y."/>
            <person name="Grigoriev I.V."/>
        </authorList>
    </citation>
    <scope>NUCLEOTIDE SEQUENCE [LARGE SCALE GENOMIC DNA]</scope>
</reference>
<proteinExistence type="predicted"/>
<gene>
    <name evidence="2" type="ORF">BDK51DRAFT_28277</name>
</gene>
<evidence type="ECO:0000313" key="3">
    <source>
        <dbReference type="Proteomes" id="UP000269721"/>
    </source>
</evidence>
<keyword evidence="3" id="KW-1185">Reference proteome</keyword>
<accession>A0A4V1IR59</accession>
<organism evidence="2 3">
    <name type="scientific">Blyttiomyces helicus</name>
    <dbReference type="NCBI Taxonomy" id="388810"/>
    <lineage>
        <taxon>Eukaryota</taxon>
        <taxon>Fungi</taxon>
        <taxon>Fungi incertae sedis</taxon>
        <taxon>Chytridiomycota</taxon>
        <taxon>Chytridiomycota incertae sedis</taxon>
        <taxon>Chytridiomycetes</taxon>
        <taxon>Chytridiomycetes incertae sedis</taxon>
        <taxon>Blyttiomyces</taxon>
    </lineage>
</organism>
<evidence type="ECO:0000313" key="2">
    <source>
        <dbReference type="EMBL" id="RKO88917.1"/>
    </source>
</evidence>
<dbReference type="InterPro" id="IPR032847">
    <property type="entry name" value="PRPF17"/>
</dbReference>
<dbReference type="OrthoDB" id="10257301at2759"/>
<dbReference type="Proteomes" id="UP000269721">
    <property type="component" value="Unassembled WGS sequence"/>
</dbReference>
<evidence type="ECO:0000256" key="1">
    <source>
        <dbReference type="SAM" id="MobiDB-lite"/>
    </source>
</evidence>
<dbReference type="GO" id="GO:0000398">
    <property type="term" value="P:mRNA splicing, via spliceosome"/>
    <property type="evidence" value="ECO:0007669"/>
    <property type="project" value="InterPro"/>
</dbReference>
<dbReference type="PANTHER" id="PTHR43979">
    <property type="entry name" value="PRE-MRNA-PROCESSING FACTOR 17"/>
    <property type="match status" value="1"/>
</dbReference>
<name>A0A4V1IR59_9FUNG</name>
<dbReference type="PANTHER" id="PTHR43979:SF1">
    <property type="entry name" value="PRE-MRNA-PROCESSING FACTOR 17"/>
    <property type="match status" value="1"/>
</dbReference>
<sequence length="197" mass="21610">MQQDMVHKMKTRKRPALPTVQDLPFDSTPQTFSTRPGRNNNNIQLQMAEAQSTTQGAALGGFAFYASDSGGDSEQDDSRDDPVQPASAAKKQKIDLAPKVNADDLSSFRYLTGPTTKEITHNVPYTDLSKPLMGPQNPFSGSTQTNRNVLSGFIEDHSMSTFTFNTLSRTFSSFGYTVDPDTGTRYVGDAQKVAERN</sequence>